<evidence type="ECO:0000313" key="4">
    <source>
        <dbReference type="Proteomes" id="UP000799750"/>
    </source>
</evidence>
<dbReference type="AlphaFoldDB" id="A0A6A6Q9R3"/>
<dbReference type="EMBL" id="MU004201">
    <property type="protein sequence ID" value="KAF2488769.1"/>
    <property type="molecule type" value="Genomic_DNA"/>
</dbReference>
<feature type="transmembrane region" description="Helical" evidence="2">
    <location>
        <begin position="26"/>
        <end position="49"/>
    </location>
</feature>
<evidence type="ECO:0000313" key="3">
    <source>
        <dbReference type="EMBL" id="KAF2488769.1"/>
    </source>
</evidence>
<protein>
    <submittedName>
        <fullName evidence="3">Uncharacterized protein</fullName>
    </submittedName>
</protein>
<name>A0A6A6Q9R3_9PEZI</name>
<keyword evidence="4" id="KW-1185">Reference proteome</keyword>
<keyword evidence="2" id="KW-0472">Membrane</keyword>
<evidence type="ECO:0000256" key="2">
    <source>
        <dbReference type="SAM" id="Phobius"/>
    </source>
</evidence>
<evidence type="ECO:0000256" key="1">
    <source>
        <dbReference type="SAM" id="MobiDB-lite"/>
    </source>
</evidence>
<gene>
    <name evidence="3" type="ORF">BU16DRAFT_545211</name>
</gene>
<dbReference type="Proteomes" id="UP000799750">
    <property type="component" value="Unassembled WGS sequence"/>
</dbReference>
<reference evidence="3" key="1">
    <citation type="journal article" date="2020" name="Stud. Mycol.">
        <title>101 Dothideomycetes genomes: a test case for predicting lifestyles and emergence of pathogens.</title>
        <authorList>
            <person name="Haridas S."/>
            <person name="Albert R."/>
            <person name="Binder M."/>
            <person name="Bloem J."/>
            <person name="Labutti K."/>
            <person name="Salamov A."/>
            <person name="Andreopoulos B."/>
            <person name="Baker S."/>
            <person name="Barry K."/>
            <person name="Bills G."/>
            <person name="Bluhm B."/>
            <person name="Cannon C."/>
            <person name="Castanera R."/>
            <person name="Culley D."/>
            <person name="Daum C."/>
            <person name="Ezra D."/>
            <person name="Gonzalez J."/>
            <person name="Henrissat B."/>
            <person name="Kuo A."/>
            <person name="Liang C."/>
            <person name="Lipzen A."/>
            <person name="Lutzoni F."/>
            <person name="Magnuson J."/>
            <person name="Mondo S."/>
            <person name="Nolan M."/>
            <person name="Ohm R."/>
            <person name="Pangilinan J."/>
            <person name="Park H.-J."/>
            <person name="Ramirez L."/>
            <person name="Alfaro M."/>
            <person name="Sun H."/>
            <person name="Tritt A."/>
            <person name="Yoshinaga Y."/>
            <person name="Zwiers L.-H."/>
            <person name="Turgeon B."/>
            <person name="Goodwin S."/>
            <person name="Spatafora J."/>
            <person name="Crous P."/>
            <person name="Grigoriev I."/>
        </authorList>
    </citation>
    <scope>NUCLEOTIDE SEQUENCE</scope>
    <source>
        <strain evidence="3">CBS 269.34</strain>
    </source>
</reference>
<sequence>MCKVGESPQIKKGASENVPTTTNIRFFVYTLLLELGIYFFFFSVTVCVLSCPSLQPSRLAVSRWLTRISPAVLSPPNTASSLRGFYLYLCRAAAARRALRPIIAAVGICWWEGPFNEDGSGAWVSGLAHVGLVVVSAIRIGRREKVLALLVITRAQDACRASGSEGLSYLDSCIVAQRGLDEEGLLGSEDVVVGAEARHDAVDRGQASQYCLSAFFDVFAGGIAMGGAAGGIAMGGAAGGIAIAIRPCRRASQVGLMERRHSLYKQGPWGRPPAQRKAPPQKGCSWQK</sequence>
<accession>A0A6A6Q9R3</accession>
<feature type="region of interest" description="Disordered" evidence="1">
    <location>
        <begin position="264"/>
        <end position="288"/>
    </location>
</feature>
<keyword evidence="2" id="KW-0812">Transmembrane</keyword>
<keyword evidence="2" id="KW-1133">Transmembrane helix</keyword>
<proteinExistence type="predicted"/>
<organism evidence="3 4">
    <name type="scientific">Lophium mytilinum</name>
    <dbReference type="NCBI Taxonomy" id="390894"/>
    <lineage>
        <taxon>Eukaryota</taxon>
        <taxon>Fungi</taxon>
        <taxon>Dikarya</taxon>
        <taxon>Ascomycota</taxon>
        <taxon>Pezizomycotina</taxon>
        <taxon>Dothideomycetes</taxon>
        <taxon>Pleosporomycetidae</taxon>
        <taxon>Mytilinidiales</taxon>
        <taxon>Mytilinidiaceae</taxon>
        <taxon>Lophium</taxon>
    </lineage>
</organism>